<dbReference type="Gene3D" id="3.30.9.10">
    <property type="entry name" value="D-Amino Acid Oxidase, subunit A, domain 2"/>
    <property type="match status" value="1"/>
</dbReference>
<dbReference type="Pfam" id="PF01494">
    <property type="entry name" value="FAD_binding_3"/>
    <property type="match status" value="1"/>
</dbReference>
<dbReference type="InterPro" id="IPR050641">
    <property type="entry name" value="RIFMO-like"/>
</dbReference>
<dbReference type="PANTHER" id="PTHR43004:SF3">
    <property type="entry name" value="P-HYDROXYBENZOATE HYDROXYLASE"/>
    <property type="match status" value="1"/>
</dbReference>
<accession>A0A1D8TR42</accession>
<dbReference type="OrthoDB" id="9782160at2"/>
<gene>
    <name evidence="4" type="ORF">BJP34_11765</name>
</gene>
<evidence type="ECO:0000313" key="4">
    <source>
        <dbReference type="EMBL" id="AOX00044.1"/>
    </source>
</evidence>
<keyword evidence="1" id="KW-0285">Flavoprotein</keyword>
<evidence type="ECO:0000256" key="2">
    <source>
        <dbReference type="ARBA" id="ARBA00022827"/>
    </source>
</evidence>
<dbReference type="AlphaFoldDB" id="A0A1D8TR42"/>
<dbReference type="Proteomes" id="UP000177870">
    <property type="component" value="Chromosome"/>
</dbReference>
<dbReference type="PRINTS" id="PR00420">
    <property type="entry name" value="RNGMNOXGNASE"/>
</dbReference>
<dbReference type="InterPro" id="IPR036188">
    <property type="entry name" value="FAD/NAD-bd_sf"/>
</dbReference>
<keyword evidence="2" id="KW-0274">FAD</keyword>
<dbReference type="PANTHER" id="PTHR43004">
    <property type="entry name" value="TRK SYSTEM POTASSIUM UPTAKE PROTEIN"/>
    <property type="match status" value="1"/>
</dbReference>
<evidence type="ECO:0000313" key="5">
    <source>
        <dbReference type="Proteomes" id="UP000177870"/>
    </source>
</evidence>
<feature type="domain" description="FAD-binding" evidence="3">
    <location>
        <begin position="8"/>
        <end position="349"/>
    </location>
</feature>
<proteinExistence type="predicted"/>
<dbReference type="Gene3D" id="3.50.50.60">
    <property type="entry name" value="FAD/NAD(P)-binding domain"/>
    <property type="match status" value="1"/>
</dbReference>
<dbReference type="KEGG" id="mpro:BJP34_11765"/>
<dbReference type="SUPFAM" id="SSF54373">
    <property type="entry name" value="FAD-linked reductases, C-terminal domain"/>
    <property type="match status" value="1"/>
</dbReference>
<dbReference type="NCBIfam" id="NF006091">
    <property type="entry name" value="PRK08243.1"/>
    <property type="match status" value="1"/>
</dbReference>
<dbReference type="STRING" id="1458985.BJP34_11765"/>
<organism evidence="4 5">
    <name type="scientific">Moorena producens PAL-8-15-08-1</name>
    <dbReference type="NCBI Taxonomy" id="1458985"/>
    <lineage>
        <taxon>Bacteria</taxon>
        <taxon>Bacillati</taxon>
        <taxon>Cyanobacteriota</taxon>
        <taxon>Cyanophyceae</taxon>
        <taxon>Coleofasciculales</taxon>
        <taxon>Coleofasciculaceae</taxon>
        <taxon>Moorena</taxon>
    </lineage>
</organism>
<evidence type="ECO:0000256" key="1">
    <source>
        <dbReference type="ARBA" id="ARBA00022630"/>
    </source>
</evidence>
<sequence length="400" mass="45270">MTNSTALKTSVCILGSGPAGIVVGNILLQNGIDCIIADRYNREEIYTRARAGVLESTTVDLLKKHGLADTIFQNGYTHDTCEFRYPDYSVVFDYGKLADGDVHYIYPQSDLNDDLIQRYLDAGGKLLLRHEGKKITQTDDGVIVECYDKDSDTTITIHADFVAGCDGYHGLSRQSIPDGAVDIYTKQHPYGWLAVLAYAPPSAKHVIYGLHHDGFGAHMPRNTKISRYYLQVSLDDELKNWPDQRIWTTLAKRLAKKGWTLKEGEIFDKRILSMRSYVMEPLQYQRLLIAGDAGHIITPCGGKGLNLAVQDAGVLGEVLVSYYQEKRDISYLKRYSEIRLPYIWRAQEFSCSMLHMLHKSEEKDVDNVRFFNKLSESKLKQLSTSVTFARDFARNYVGII</sequence>
<dbReference type="GO" id="GO:0016709">
    <property type="term" value="F:oxidoreductase activity, acting on paired donors, with incorporation or reduction of molecular oxygen, NAD(P)H as one donor, and incorporation of one atom of oxygen"/>
    <property type="evidence" value="ECO:0007669"/>
    <property type="project" value="UniProtKB-ARBA"/>
</dbReference>
<dbReference type="EMBL" id="CP017599">
    <property type="protein sequence ID" value="AOX00044.1"/>
    <property type="molecule type" value="Genomic_DNA"/>
</dbReference>
<protein>
    <submittedName>
        <fullName evidence="4">FAD-dependent oxidoreductase</fullName>
    </submittedName>
</protein>
<evidence type="ECO:0000259" key="3">
    <source>
        <dbReference type="Pfam" id="PF01494"/>
    </source>
</evidence>
<dbReference type="GO" id="GO:0071949">
    <property type="term" value="F:FAD binding"/>
    <property type="evidence" value="ECO:0007669"/>
    <property type="project" value="InterPro"/>
</dbReference>
<dbReference type="SUPFAM" id="SSF51905">
    <property type="entry name" value="FAD/NAD(P)-binding domain"/>
    <property type="match status" value="1"/>
</dbReference>
<reference evidence="5" key="1">
    <citation type="submission" date="2016-10" db="EMBL/GenBank/DDBJ databases">
        <title>Comparative genomics uncovers the prolific and rare metabolic potential of the cyanobacterial genus Moorea.</title>
        <authorList>
            <person name="Leao T."/>
            <person name="Castelao G."/>
            <person name="Korobeynikov A."/>
            <person name="Monroe E.A."/>
            <person name="Podell S."/>
            <person name="Glukhov E."/>
            <person name="Allen E."/>
            <person name="Gerwick W.H."/>
            <person name="Gerwick L."/>
        </authorList>
    </citation>
    <scope>NUCLEOTIDE SEQUENCE [LARGE SCALE GENOMIC DNA]</scope>
    <source>
        <strain evidence="5">PAL-8-15-08-1</strain>
    </source>
</reference>
<dbReference type="RefSeq" id="WP_070392515.1">
    <property type="nucleotide sequence ID" value="NZ_CP017599.1"/>
</dbReference>
<dbReference type="InterPro" id="IPR002938">
    <property type="entry name" value="FAD-bd"/>
</dbReference>
<name>A0A1D8TR42_9CYAN</name>